<dbReference type="Proteomes" id="UP000324222">
    <property type="component" value="Unassembled WGS sequence"/>
</dbReference>
<feature type="compositionally biased region" description="Polar residues" evidence="1">
    <location>
        <begin position="1"/>
        <end position="16"/>
    </location>
</feature>
<gene>
    <name evidence="2" type="ORF">E2C01_004740</name>
</gene>
<dbReference type="EMBL" id="VSRR010000195">
    <property type="protein sequence ID" value="MPC12063.1"/>
    <property type="molecule type" value="Genomic_DNA"/>
</dbReference>
<keyword evidence="3" id="KW-1185">Reference proteome</keyword>
<organism evidence="2 3">
    <name type="scientific">Portunus trituberculatus</name>
    <name type="common">Swimming crab</name>
    <name type="synonym">Neptunus trituberculatus</name>
    <dbReference type="NCBI Taxonomy" id="210409"/>
    <lineage>
        <taxon>Eukaryota</taxon>
        <taxon>Metazoa</taxon>
        <taxon>Ecdysozoa</taxon>
        <taxon>Arthropoda</taxon>
        <taxon>Crustacea</taxon>
        <taxon>Multicrustacea</taxon>
        <taxon>Malacostraca</taxon>
        <taxon>Eumalacostraca</taxon>
        <taxon>Eucarida</taxon>
        <taxon>Decapoda</taxon>
        <taxon>Pleocyemata</taxon>
        <taxon>Brachyura</taxon>
        <taxon>Eubrachyura</taxon>
        <taxon>Portunoidea</taxon>
        <taxon>Portunidae</taxon>
        <taxon>Portuninae</taxon>
        <taxon>Portunus</taxon>
    </lineage>
</organism>
<evidence type="ECO:0000313" key="3">
    <source>
        <dbReference type="Proteomes" id="UP000324222"/>
    </source>
</evidence>
<name>A0A5B7CX84_PORTR</name>
<evidence type="ECO:0000256" key="1">
    <source>
        <dbReference type="SAM" id="MobiDB-lite"/>
    </source>
</evidence>
<proteinExistence type="predicted"/>
<comment type="caution">
    <text evidence="2">The sequence shown here is derived from an EMBL/GenBank/DDBJ whole genome shotgun (WGS) entry which is preliminary data.</text>
</comment>
<reference evidence="2 3" key="1">
    <citation type="submission" date="2019-05" db="EMBL/GenBank/DDBJ databases">
        <title>Another draft genome of Portunus trituberculatus and its Hox gene families provides insights of decapod evolution.</title>
        <authorList>
            <person name="Jeong J.-H."/>
            <person name="Song I."/>
            <person name="Kim S."/>
            <person name="Choi T."/>
            <person name="Kim D."/>
            <person name="Ryu S."/>
            <person name="Kim W."/>
        </authorList>
    </citation>
    <scope>NUCLEOTIDE SEQUENCE [LARGE SCALE GENOMIC DNA]</scope>
    <source>
        <tissue evidence="2">Muscle</tissue>
    </source>
</reference>
<protein>
    <submittedName>
        <fullName evidence="2">Uncharacterized protein</fullName>
    </submittedName>
</protein>
<sequence>MMRDSGSNINSPQGSGTWERLPAGNTPISCSRGLNGVPRLNFVFALAQFVKTGLPREHCQSLQQASPNHLLEDPTQASSIFISNVLPELHVIGQHPKLGFIIAVFGSRLIQSHFIRDFLLLLLLHTVDGPLHTTSGHPVQRIELIPGPSHSSSYSVSKTNQILLLKTYVTCQGKKDDIQFYGRQEKQTCLTKLATDITWFGFVWFELLPDDGEVDLVGSQAQHDEVSVSATQHMLGVWVMVWLCSLLADEVHDLVLSLTRHIGIREDHLPR</sequence>
<accession>A0A5B7CX84</accession>
<evidence type="ECO:0000313" key="2">
    <source>
        <dbReference type="EMBL" id="MPC12063.1"/>
    </source>
</evidence>
<feature type="region of interest" description="Disordered" evidence="1">
    <location>
        <begin position="1"/>
        <end position="22"/>
    </location>
</feature>
<dbReference type="AlphaFoldDB" id="A0A5B7CX84"/>